<dbReference type="EMBL" id="RCHC01000019">
    <property type="protein sequence ID" value="RLL18995.1"/>
    <property type="molecule type" value="Genomic_DNA"/>
</dbReference>
<organism evidence="1 2">
    <name type="scientific">Acinetobacter chengduensis</name>
    <dbReference type="NCBI Taxonomy" id="2420890"/>
    <lineage>
        <taxon>Bacteria</taxon>
        <taxon>Pseudomonadati</taxon>
        <taxon>Pseudomonadota</taxon>
        <taxon>Gammaproteobacteria</taxon>
        <taxon>Moraxellales</taxon>
        <taxon>Moraxellaceae</taxon>
        <taxon>Acinetobacter</taxon>
    </lineage>
</organism>
<accession>A0ABX9TSK2</accession>
<comment type="caution">
    <text evidence="1">The sequence shown here is derived from an EMBL/GenBank/DDBJ whole genome shotgun (WGS) entry which is preliminary data.</text>
</comment>
<keyword evidence="2" id="KW-1185">Reference proteome</keyword>
<evidence type="ECO:0000313" key="2">
    <source>
        <dbReference type="Proteomes" id="UP000280271"/>
    </source>
</evidence>
<evidence type="ECO:0000313" key="1">
    <source>
        <dbReference type="EMBL" id="RLL18995.1"/>
    </source>
</evidence>
<proteinExistence type="predicted"/>
<dbReference type="Proteomes" id="UP000280271">
    <property type="component" value="Unassembled WGS sequence"/>
</dbReference>
<sequence length="281" mass="30510">MNQALDFSFITQMRREKAKNQAAAQAAKQTVNHFDSAAGDMAEDIMQLDDKALESEILALRRSALYGVLQLADDVLTDDLDDSELPSDRLDAYLLGGAGEGGEEHDQLTEQVLQIKAANMADAMSSLGVDDDTIEKAFGENVDEADEAIEKIAEIISTNLPAEDERGEFITAFIFGDDGLDMEAGQVAEYDSAQVGKTKVRKTKSGQTLVYRGVKAVRAGKVTVVNKRIGNTSMKVKLSAKQKNALRKASAKAVSPNAIKRRLKSLQIGKRQGIYKKNNGL</sequence>
<gene>
    <name evidence="1" type="ORF">D9K81_14655</name>
</gene>
<reference evidence="1 2" key="1">
    <citation type="submission" date="2018-09" db="EMBL/GenBank/DDBJ databases">
        <title>The draft genome of Acinetobacter sp. strains.</title>
        <authorList>
            <person name="Qin J."/>
            <person name="Feng Y."/>
            <person name="Zong Z."/>
        </authorList>
    </citation>
    <scope>NUCLEOTIDE SEQUENCE [LARGE SCALE GENOMIC DNA]</scope>
    <source>
        <strain evidence="1 2">WCHAc060005</strain>
    </source>
</reference>
<dbReference type="RefSeq" id="WP_121523513.1">
    <property type="nucleotide sequence ID" value="NZ_RCHC01000019.1"/>
</dbReference>
<name>A0ABX9TSK2_9GAMM</name>
<protein>
    <submittedName>
        <fullName evidence="1">Uncharacterized protein</fullName>
    </submittedName>
</protein>